<evidence type="ECO:0000256" key="2">
    <source>
        <dbReference type="ARBA" id="ARBA00023235"/>
    </source>
</evidence>
<dbReference type="SUPFAM" id="SSF89623">
    <property type="entry name" value="Ribose/Galactose isomerase RpiB/AlsB"/>
    <property type="match status" value="1"/>
</dbReference>
<dbReference type="InterPro" id="IPR004785">
    <property type="entry name" value="RpiB"/>
</dbReference>
<dbReference type="NCBIfam" id="TIGR01120">
    <property type="entry name" value="rpiB"/>
    <property type="match status" value="1"/>
</dbReference>
<organism evidence="5 6">
    <name type="scientific">Porphyromonas circumdentaria</name>
    <dbReference type="NCBI Taxonomy" id="29524"/>
    <lineage>
        <taxon>Bacteria</taxon>
        <taxon>Pseudomonadati</taxon>
        <taxon>Bacteroidota</taxon>
        <taxon>Bacteroidia</taxon>
        <taxon>Bacteroidales</taxon>
        <taxon>Porphyromonadaceae</taxon>
        <taxon>Porphyromonas</taxon>
    </lineage>
</organism>
<dbReference type="NCBIfam" id="TIGR00689">
    <property type="entry name" value="rpiB_lacA_lacB"/>
    <property type="match status" value="1"/>
</dbReference>
<gene>
    <name evidence="5" type="ORF">SAMN02745171_01077</name>
</gene>
<feature type="binding site" evidence="4">
    <location>
        <position position="109"/>
    </location>
    <ligand>
        <name>D-ribulose 5-phosphate</name>
        <dbReference type="ChEBI" id="CHEBI:58121"/>
    </ligand>
</feature>
<dbReference type="EMBL" id="FUXE01000010">
    <property type="protein sequence ID" value="SJZ77239.1"/>
    <property type="molecule type" value="Genomic_DNA"/>
</dbReference>
<dbReference type="GO" id="GO:0004751">
    <property type="term" value="F:ribose-5-phosphate isomerase activity"/>
    <property type="evidence" value="ECO:0007669"/>
    <property type="project" value="TreeGrafter"/>
</dbReference>
<dbReference type="STRING" id="29524.SAMN02745171_01077"/>
<feature type="active site" description="Proton acceptor" evidence="3">
    <location>
        <position position="65"/>
    </location>
</feature>
<feature type="binding site" evidence="4">
    <location>
        <begin position="8"/>
        <end position="9"/>
    </location>
    <ligand>
        <name>D-ribulose 5-phosphate</name>
        <dbReference type="ChEBI" id="CHEBI:58121"/>
    </ligand>
</feature>
<feature type="binding site" evidence="4">
    <location>
        <position position="132"/>
    </location>
    <ligand>
        <name>D-ribulose 5-phosphate</name>
        <dbReference type="ChEBI" id="CHEBI:58121"/>
    </ligand>
</feature>
<dbReference type="Proteomes" id="UP000190121">
    <property type="component" value="Unassembled WGS sequence"/>
</dbReference>
<dbReference type="PANTHER" id="PTHR30345">
    <property type="entry name" value="RIBOSE-5-PHOSPHATE ISOMERASE B"/>
    <property type="match status" value="1"/>
</dbReference>
<evidence type="ECO:0000256" key="1">
    <source>
        <dbReference type="ARBA" id="ARBA00008754"/>
    </source>
</evidence>
<feature type="binding site" evidence="4">
    <location>
        <begin position="66"/>
        <end position="70"/>
    </location>
    <ligand>
        <name>D-ribulose 5-phosphate</name>
        <dbReference type="ChEBI" id="CHEBI:58121"/>
    </ligand>
</feature>
<dbReference type="PIRSF" id="PIRSF005384">
    <property type="entry name" value="RpiB_LacA_B"/>
    <property type="match status" value="1"/>
</dbReference>
<proteinExistence type="inferred from homology"/>
<dbReference type="InterPro" id="IPR036569">
    <property type="entry name" value="RpiB_LacA_LacB_sf"/>
</dbReference>
<feature type="binding site" evidence="4">
    <location>
        <position position="99"/>
    </location>
    <ligand>
        <name>D-ribulose 5-phosphate</name>
        <dbReference type="ChEBI" id="CHEBI:58121"/>
    </ligand>
</feature>
<comment type="similarity">
    <text evidence="1">Belongs to the LacAB/RpiB family.</text>
</comment>
<dbReference type="GO" id="GO:0009052">
    <property type="term" value="P:pentose-phosphate shunt, non-oxidative branch"/>
    <property type="evidence" value="ECO:0007669"/>
    <property type="project" value="TreeGrafter"/>
</dbReference>
<reference evidence="6" key="1">
    <citation type="submission" date="2017-02" db="EMBL/GenBank/DDBJ databases">
        <authorList>
            <person name="Varghese N."/>
            <person name="Submissions S."/>
        </authorList>
    </citation>
    <scope>NUCLEOTIDE SEQUENCE [LARGE SCALE GENOMIC DNA]</scope>
    <source>
        <strain evidence="6">ATCC 51356</strain>
    </source>
</reference>
<dbReference type="NCBIfam" id="NF004051">
    <property type="entry name" value="PRK05571.1"/>
    <property type="match status" value="1"/>
</dbReference>
<dbReference type="Gene3D" id="3.40.1400.10">
    <property type="entry name" value="Sugar-phosphate isomerase, RpiB/LacA/LacB"/>
    <property type="match status" value="1"/>
</dbReference>
<dbReference type="Pfam" id="PF02502">
    <property type="entry name" value="LacAB_rpiB"/>
    <property type="match status" value="1"/>
</dbReference>
<dbReference type="InterPro" id="IPR003500">
    <property type="entry name" value="RpiB_LacA_LacB"/>
</dbReference>
<sequence length="143" mass="15622">MKCGLCCDHAGYLLKEEIKRLLTAKGYECVDFGTHSEERADYPDFAHLLGRAIDAGELSMGIAVCGSGNGISMALNKHQKVRAALCWSEELAALAKAHNNANVLSLPARFISFEEAERIVNTFLSTPFEGGRHEARVKKIALD</sequence>
<evidence type="ECO:0000313" key="5">
    <source>
        <dbReference type="EMBL" id="SJZ77239.1"/>
    </source>
</evidence>
<evidence type="ECO:0000256" key="4">
    <source>
        <dbReference type="PIRSR" id="PIRSR005384-2"/>
    </source>
</evidence>
<feature type="active site" description="Proton donor" evidence="3">
    <location>
        <position position="98"/>
    </location>
</feature>
<dbReference type="GO" id="GO:0019316">
    <property type="term" value="P:D-allose catabolic process"/>
    <property type="evidence" value="ECO:0007669"/>
    <property type="project" value="TreeGrafter"/>
</dbReference>
<dbReference type="AlphaFoldDB" id="A0A1T4ND62"/>
<accession>A0A1T4ND62</accession>
<feature type="binding site" evidence="4">
    <location>
        <position position="136"/>
    </location>
    <ligand>
        <name>D-ribulose 5-phosphate</name>
        <dbReference type="ChEBI" id="CHEBI:58121"/>
    </ligand>
</feature>
<evidence type="ECO:0000313" key="6">
    <source>
        <dbReference type="Proteomes" id="UP000190121"/>
    </source>
</evidence>
<name>A0A1T4ND62_9PORP</name>
<dbReference type="PANTHER" id="PTHR30345:SF0">
    <property type="entry name" value="DNA DAMAGE-REPAIR_TOLERATION PROTEIN DRT102"/>
    <property type="match status" value="1"/>
</dbReference>
<protein>
    <submittedName>
        <fullName evidence="5">Ribose 5-phosphate isomerase B</fullName>
    </submittedName>
</protein>
<keyword evidence="2 5" id="KW-0413">Isomerase</keyword>
<keyword evidence="6" id="KW-1185">Reference proteome</keyword>
<evidence type="ECO:0000256" key="3">
    <source>
        <dbReference type="PIRSR" id="PIRSR005384-1"/>
    </source>
</evidence>